<feature type="compositionally biased region" description="Low complexity" evidence="1">
    <location>
        <begin position="259"/>
        <end position="277"/>
    </location>
</feature>
<dbReference type="VEuPathDB" id="FungiDB:AMAG_06152"/>
<reference evidence="4" key="2">
    <citation type="submission" date="2009-11" db="EMBL/GenBank/DDBJ databases">
        <title>The Genome Sequence of Allomyces macrogynus strain ATCC 38327.</title>
        <authorList>
            <consortium name="The Broad Institute Genome Sequencing Platform"/>
            <person name="Russ C."/>
            <person name="Cuomo C."/>
            <person name="Shea T."/>
            <person name="Young S.K."/>
            <person name="Zeng Q."/>
            <person name="Koehrsen M."/>
            <person name="Haas B."/>
            <person name="Borodovsky M."/>
            <person name="Guigo R."/>
            <person name="Alvarado L."/>
            <person name="Berlin A."/>
            <person name="Borenstein D."/>
            <person name="Chen Z."/>
            <person name="Engels R."/>
            <person name="Freedman E."/>
            <person name="Gellesch M."/>
            <person name="Goldberg J."/>
            <person name="Griggs A."/>
            <person name="Gujja S."/>
            <person name="Heiman D."/>
            <person name="Hepburn T."/>
            <person name="Howarth C."/>
            <person name="Jen D."/>
            <person name="Larson L."/>
            <person name="Lewis B."/>
            <person name="Mehta T."/>
            <person name="Park D."/>
            <person name="Pearson M."/>
            <person name="Roberts A."/>
            <person name="Saif S."/>
            <person name="Shenoy N."/>
            <person name="Sisk P."/>
            <person name="Stolte C."/>
            <person name="Sykes S."/>
            <person name="Walk T."/>
            <person name="White J."/>
            <person name="Yandava C."/>
            <person name="Burger G."/>
            <person name="Gray M.W."/>
            <person name="Holland P.W.H."/>
            <person name="King N."/>
            <person name="Lang F.B.F."/>
            <person name="Roger A.J."/>
            <person name="Ruiz-Trillo I."/>
            <person name="Lander E."/>
            <person name="Nusbaum C."/>
        </authorList>
    </citation>
    <scope>NUCLEOTIDE SEQUENCE [LARGE SCALE GENOMIC DNA]</scope>
    <source>
        <strain evidence="4">ATCC 38327</strain>
    </source>
</reference>
<feature type="region of interest" description="Disordered" evidence="1">
    <location>
        <begin position="408"/>
        <end position="433"/>
    </location>
</feature>
<dbReference type="EMBL" id="GG745336">
    <property type="protein sequence ID" value="KNE60795.1"/>
    <property type="molecule type" value="Genomic_DNA"/>
</dbReference>
<evidence type="ECO:0000256" key="2">
    <source>
        <dbReference type="SAM" id="Phobius"/>
    </source>
</evidence>
<name>A0A0L0SEH8_ALLM3</name>
<protein>
    <submittedName>
        <fullName evidence="3">Uncharacterized protein</fullName>
    </submittedName>
</protein>
<accession>A0A0L0SEH8</accession>
<evidence type="ECO:0000256" key="1">
    <source>
        <dbReference type="SAM" id="MobiDB-lite"/>
    </source>
</evidence>
<proteinExistence type="predicted"/>
<feature type="transmembrane region" description="Helical" evidence="2">
    <location>
        <begin position="54"/>
        <end position="75"/>
    </location>
</feature>
<reference evidence="3 4" key="1">
    <citation type="submission" date="2009-11" db="EMBL/GenBank/DDBJ databases">
        <title>Annotation of Allomyces macrogynus ATCC 38327.</title>
        <authorList>
            <consortium name="The Broad Institute Genome Sequencing Platform"/>
            <person name="Russ C."/>
            <person name="Cuomo C."/>
            <person name="Burger G."/>
            <person name="Gray M.W."/>
            <person name="Holland P.W.H."/>
            <person name="King N."/>
            <person name="Lang F.B.F."/>
            <person name="Roger A.J."/>
            <person name="Ruiz-Trillo I."/>
            <person name="Young S.K."/>
            <person name="Zeng Q."/>
            <person name="Gargeya S."/>
            <person name="Fitzgerald M."/>
            <person name="Haas B."/>
            <person name="Abouelleil A."/>
            <person name="Alvarado L."/>
            <person name="Arachchi H.M."/>
            <person name="Berlin A."/>
            <person name="Chapman S.B."/>
            <person name="Gearin G."/>
            <person name="Goldberg J."/>
            <person name="Griggs A."/>
            <person name="Gujja S."/>
            <person name="Hansen M."/>
            <person name="Heiman D."/>
            <person name="Howarth C."/>
            <person name="Larimer J."/>
            <person name="Lui A."/>
            <person name="MacDonald P.J.P."/>
            <person name="McCowen C."/>
            <person name="Montmayeur A."/>
            <person name="Murphy C."/>
            <person name="Neiman D."/>
            <person name="Pearson M."/>
            <person name="Priest M."/>
            <person name="Roberts A."/>
            <person name="Saif S."/>
            <person name="Shea T."/>
            <person name="Sisk P."/>
            <person name="Stolte C."/>
            <person name="Sykes S."/>
            <person name="Wortman J."/>
            <person name="Nusbaum C."/>
            <person name="Birren B."/>
        </authorList>
    </citation>
    <scope>NUCLEOTIDE SEQUENCE [LARGE SCALE GENOMIC DNA]</scope>
    <source>
        <strain evidence="3 4">ATCC 38327</strain>
    </source>
</reference>
<evidence type="ECO:0000313" key="4">
    <source>
        <dbReference type="Proteomes" id="UP000054350"/>
    </source>
</evidence>
<keyword evidence="2" id="KW-1133">Transmembrane helix</keyword>
<feature type="region of interest" description="Disordered" evidence="1">
    <location>
        <begin position="244"/>
        <end position="277"/>
    </location>
</feature>
<keyword evidence="4" id="KW-1185">Reference proteome</keyword>
<keyword evidence="2" id="KW-0472">Membrane</keyword>
<dbReference type="Proteomes" id="UP000054350">
    <property type="component" value="Unassembled WGS sequence"/>
</dbReference>
<organism evidence="3 4">
    <name type="scientific">Allomyces macrogynus (strain ATCC 38327)</name>
    <name type="common">Allomyces javanicus var. macrogynus</name>
    <dbReference type="NCBI Taxonomy" id="578462"/>
    <lineage>
        <taxon>Eukaryota</taxon>
        <taxon>Fungi</taxon>
        <taxon>Fungi incertae sedis</taxon>
        <taxon>Blastocladiomycota</taxon>
        <taxon>Blastocladiomycetes</taxon>
        <taxon>Blastocladiales</taxon>
        <taxon>Blastocladiaceae</taxon>
        <taxon>Allomyces</taxon>
    </lineage>
</organism>
<gene>
    <name evidence="3" type="ORF">AMAG_06152</name>
</gene>
<dbReference type="AlphaFoldDB" id="A0A0L0SEH8"/>
<feature type="compositionally biased region" description="Polar residues" evidence="1">
    <location>
        <begin position="244"/>
        <end position="258"/>
    </location>
</feature>
<keyword evidence="2" id="KW-0812">Transmembrane</keyword>
<feature type="compositionally biased region" description="Polar residues" evidence="1">
    <location>
        <begin position="342"/>
        <end position="362"/>
    </location>
</feature>
<feature type="region of interest" description="Disordered" evidence="1">
    <location>
        <begin position="324"/>
        <end position="389"/>
    </location>
</feature>
<sequence length="465" mass="49043">MSLHAATSDPAAAPYVADLLAHTRAEVAAAMAERERINGSKPVNLYSHLHNFDVPLTAAAAVALVVVLAVVAILLKRRYFRPAAGVRISGVRHSLVTTIPVAALSPDAKVSRPTSLARDVPLGHDGANHAHAHAVAQALLAAGRRTSRTPGFELLPSSVALSPLLEAADDGELPRTVVDLGEEGRPSSASYSDVTAVNSSCAAAARPAPDQVVVKVGWPIPRTSLQPNMTSAAVTHPLLTSPSEASLVSTQDQSTEGSPVTPKTVVKPKAAVAAPKRTTAVPPRLSLLPPLPVTVGRDGRISFLPPGTTARAVPAEPNVVEEAITIDPEPPRSPSPQPRLSDASSVPTLTPQPRPSDVSSIPTLPPQDDDDDQPSPLQAPTAPMFHVDPPISPVSTRLLIRARHPPHTVHDRLPVAPTQGSAQTDPPRGHRAQFPVHHVPVDRLRGRHFPAKRRRPGVLVLRARR</sequence>
<evidence type="ECO:0000313" key="3">
    <source>
        <dbReference type="EMBL" id="KNE60795.1"/>
    </source>
</evidence>